<comment type="subunit">
    <text evidence="4">Complex I is composed of 45 different subunits.</text>
</comment>
<evidence type="ECO:0000256" key="4">
    <source>
        <dbReference type="ARBA" id="ARBA00011533"/>
    </source>
</evidence>
<dbReference type="GO" id="GO:0022904">
    <property type="term" value="P:respiratory electron transport chain"/>
    <property type="evidence" value="ECO:0007669"/>
    <property type="project" value="InterPro"/>
</dbReference>
<comment type="function">
    <text evidence="1">Accessory subunit of the mitochondrial membrane respiratory chain NADH dehydrogenase (Complex I), that is believed not to be involved in catalysis. Complex I functions in the transfer of electrons from NADH to the respiratory chain. The immediate electron acceptor for the enzyme is believed to be ubiquinone.</text>
</comment>
<proteinExistence type="inferred from homology"/>
<keyword evidence="6" id="KW-0679">Respiratory chain</keyword>
<accession>A0A4D5RAJ1</accession>
<keyword evidence="8" id="KW-0249">Electron transport</keyword>
<dbReference type="AlphaFoldDB" id="A0A4D5RAJ1"/>
<evidence type="ECO:0000256" key="3">
    <source>
        <dbReference type="ARBA" id="ARBA00010261"/>
    </source>
</evidence>
<comment type="similarity">
    <text evidence="3">Belongs to the complex I NDUFA5 subunit family.</text>
</comment>
<evidence type="ECO:0000256" key="5">
    <source>
        <dbReference type="ARBA" id="ARBA00022448"/>
    </source>
</evidence>
<sequence length="101" mass="11637">MAGAVKKVLNILYGKVLRTLQKMPEDSVYRKSTEQIINHRLGVVNSEKNVQKIEEVIGGGQIEELILQAENELHLARKMLAWKPWEPLVREAPPKQWVWPV</sequence>
<evidence type="ECO:0000256" key="2">
    <source>
        <dbReference type="ARBA" id="ARBA00004443"/>
    </source>
</evidence>
<protein>
    <submittedName>
        <fullName evidence="11">NADH dehydrogenase (Ubiquinone) 1 alpha subcomplex subunit 5</fullName>
    </submittedName>
</protein>
<evidence type="ECO:0000256" key="8">
    <source>
        <dbReference type="ARBA" id="ARBA00022982"/>
    </source>
</evidence>
<evidence type="ECO:0000256" key="10">
    <source>
        <dbReference type="ARBA" id="ARBA00023136"/>
    </source>
</evidence>
<evidence type="ECO:0000256" key="9">
    <source>
        <dbReference type="ARBA" id="ARBA00023128"/>
    </source>
</evidence>
<keyword evidence="9" id="KW-0496">Mitochondrion</keyword>
<name>A0A4D5RAJ1_SCOVI</name>
<keyword evidence="7" id="KW-0999">Mitochondrion inner membrane</keyword>
<evidence type="ECO:0000256" key="7">
    <source>
        <dbReference type="ARBA" id="ARBA00022792"/>
    </source>
</evidence>
<comment type="subcellular location">
    <subcellularLocation>
        <location evidence="2">Mitochondrion inner membrane</location>
        <topology evidence="2">Peripheral membrane protein</topology>
        <orientation evidence="2">Matrix side</orientation>
    </subcellularLocation>
</comment>
<dbReference type="InterPro" id="IPR006806">
    <property type="entry name" value="NDUFA5"/>
</dbReference>
<reference evidence="11" key="1">
    <citation type="journal article" date="2018" name="Toxicon">
        <title>Venom-gland transcriptomics and venom proteomics of the giant Florida blue centipede, Scolopendra viridis.</title>
        <authorList>
            <person name="Ward M.J."/>
            <person name="Rokyta D.R."/>
        </authorList>
    </citation>
    <scope>NUCLEOTIDE SEQUENCE</scope>
    <source>
        <tissue evidence="11">Venom gland</tissue>
    </source>
</reference>
<keyword evidence="5" id="KW-0813">Transport</keyword>
<evidence type="ECO:0000313" key="11">
    <source>
        <dbReference type="EMBL" id="MIC88868.1"/>
    </source>
</evidence>
<keyword evidence="11" id="KW-0830">Ubiquinone</keyword>
<dbReference type="PANTHER" id="PTHR12653">
    <property type="entry name" value="NADH-UBIQUINONE OXIDOREDUCTASE 13 KD-B SUBUNIT"/>
    <property type="match status" value="1"/>
</dbReference>
<dbReference type="Pfam" id="PF04716">
    <property type="entry name" value="ETC_C1_NDUFA5"/>
    <property type="match status" value="1"/>
</dbReference>
<evidence type="ECO:0000256" key="6">
    <source>
        <dbReference type="ARBA" id="ARBA00022660"/>
    </source>
</evidence>
<keyword evidence="10" id="KW-0472">Membrane</keyword>
<organism evidence="11">
    <name type="scientific">Scolopendra viridis</name>
    <name type="common">Giant centipede</name>
    <dbReference type="NCBI Taxonomy" id="118503"/>
    <lineage>
        <taxon>Eukaryota</taxon>
        <taxon>Metazoa</taxon>
        <taxon>Ecdysozoa</taxon>
        <taxon>Arthropoda</taxon>
        <taxon>Myriapoda</taxon>
        <taxon>Chilopoda</taxon>
        <taxon>Pleurostigmophora</taxon>
        <taxon>Scolopendromorpha</taxon>
        <taxon>Scolopendridae</taxon>
        <taxon>Scolopendra</taxon>
    </lineage>
</organism>
<dbReference type="EMBL" id="GGNE01000327">
    <property type="protein sequence ID" value="MIC88868.1"/>
    <property type="molecule type" value="Transcribed_RNA"/>
</dbReference>
<evidence type="ECO:0000256" key="1">
    <source>
        <dbReference type="ARBA" id="ARBA00003195"/>
    </source>
</evidence>
<dbReference type="GO" id="GO:0005743">
    <property type="term" value="C:mitochondrial inner membrane"/>
    <property type="evidence" value="ECO:0007669"/>
    <property type="project" value="UniProtKB-SubCell"/>
</dbReference>
<dbReference type="PANTHER" id="PTHR12653:SF0">
    <property type="entry name" value="NADH DEHYDROGENASE [UBIQUINONE] 1 ALPHA SUBCOMPLEX SUBUNIT 5"/>
    <property type="match status" value="1"/>
</dbReference>